<dbReference type="AlphaFoldDB" id="A0A0H2S2I5"/>
<feature type="domain" description="DUF6593" evidence="1">
    <location>
        <begin position="11"/>
        <end position="184"/>
    </location>
</feature>
<gene>
    <name evidence="2" type="ORF">SCHPADRAFT_136014</name>
</gene>
<organism evidence="2 3">
    <name type="scientific">Schizopora paradoxa</name>
    <dbReference type="NCBI Taxonomy" id="27342"/>
    <lineage>
        <taxon>Eukaryota</taxon>
        <taxon>Fungi</taxon>
        <taxon>Dikarya</taxon>
        <taxon>Basidiomycota</taxon>
        <taxon>Agaricomycotina</taxon>
        <taxon>Agaricomycetes</taxon>
        <taxon>Hymenochaetales</taxon>
        <taxon>Schizoporaceae</taxon>
        <taxon>Schizopora</taxon>
    </lineage>
</organism>
<evidence type="ECO:0000313" key="3">
    <source>
        <dbReference type="Proteomes" id="UP000053477"/>
    </source>
</evidence>
<sequence length="242" mass="28320">MFIQYRRAKLLDTTFYDELDRPIFRTETTKCAGLPITTQLRRINSTTNIEKGKVDEKSNGAREEWRSENLIATINWKWPSIKRSTVTFEGRTMPLAEFLEPGKGCMNNDGYFTMNGELFVWKSNRFNPRLFNARTREEVATYRRSEALGEHLSQSNCFVLVSPTVSEHRDKRVLDAVFVTYFVYKATRDFTFPCMLRWWFGIQHSDVSAMLRYPGRTDVIPARSWKSVEREPTEREEPVAAC</sequence>
<reference evidence="2 3" key="1">
    <citation type="submission" date="2015-04" db="EMBL/GenBank/DDBJ databases">
        <title>Complete genome sequence of Schizopora paradoxa KUC8140, a cosmopolitan wood degrader in East Asia.</title>
        <authorList>
            <consortium name="DOE Joint Genome Institute"/>
            <person name="Min B."/>
            <person name="Park H."/>
            <person name="Jang Y."/>
            <person name="Kim J.-J."/>
            <person name="Kim K.H."/>
            <person name="Pangilinan J."/>
            <person name="Lipzen A."/>
            <person name="Riley R."/>
            <person name="Grigoriev I.V."/>
            <person name="Spatafora J.W."/>
            <person name="Choi I.-G."/>
        </authorList>
    </citation>
    <scope>NUCLEOTIDE SEQUENCE [LARGE SCALE GENOMIC DNA]</scope>
    <source>
        <strain evidence="2 3">KUC8140</strain>
    </source>
</reference>
<dbReference type="Pfam" id="PF20236">
    <property type="entry name" value="DUF6593"/>
    <property type="match status" value="1"/>
</dbReference>
<evidence type="ECO:0000259" key="1">
    <source>
        <dbReference type="Pfam" id="PF20236"/>
    </source>
</evidence>
<dbReference type="InterPro" id="IPR046528">
    <property type="entry name" value="DUF6593"/>
</dbReference>
<name>A0A0H2S2I5_9AGAM</name>
<protein>
    <recommendedName>
        <fullName evidence="1">DUF6593 domain-containing protein</fullName>
    </recommendedName>
</protein>
<dbReference type="EMBL" id="KQ085898">
    <property type="protein sequence ID" value="KLO18067.1"/>
    <property type="molecule type" value="Genomic_DNA"/>
</dbReference>
<accession>A0A0H2S2I5</accession>
<evidence type="ECO:0000313" key="2">
    <source>
        <dbReference type="EMBL" id="KLO18067.1"/>
    </source>
</evidence>
<dbReference type="InParanoid" id="A0A0H2S2I5"/>
<proteinExistence type="predicted"/>
<keyword evidence="3" id="KW-1185">Reference proteome</keyword>
<dbReference type="Proteomes" id="UP000053477">
    <property type="component" value="Unassembled WGS sequence"/>
</dbReference>